<organism evidence="1 2">
    <name type="scientific">Agaribacillus aureus</name>
    <dbReference type="NCBI Taxonomy" id="3051825"/>
    <lineage>
        <taxon>Bacteria</taxon>
        <taxon>Pseudomonadati</taxon>
        <taxon>Bacteroidota</taxon>
        <taxon>Cytophagia</taxon>
        <taxon>Cytophagales</taxon>
        <taxon>Splendidivirgaceae</taxon>
        <taxon>Agaribacillus</taxon>
    </lineage>
</organism>
<dbReference type="RefSeq" id="WP_346758183.1">
    <property type="nucleotide sequence ID" value="NZ_JAUJEB010000001.1"/>
</dbReference>
<evidence type="ECO:0000313" key="2">
    <source>
        <dbReference type="Proteomes" id="UP001172083"/>
    </source>
</evidence>
<protein>
    <submittedName>
        <fullName evidence="1">Uncharacterized protein</fullName>
    </submittedName>
</protein>
<evidence type="ECO:0000313" key="1">
    <source>
        <dbReference type="EMBL" id="MDN5212866.1"/>
    </source>
</evidence>
<reference evidence="1" key="1">
    <citation type="submission" date="2023-06" db="EMBL/GenBank/DDBJ databases">
        <title>Genomic of Agaribacillus aureum.</title>
        <authorList>
            <person name="Wang G."/>
        </authorList>
    </citation>
    <scope>NUCLEOTIDE SEQUENCE</scope>
    <source>
        <strain evidence="1">BMA12</strain>
    </source>
</reference>
<proteinExistence type="predicted"/>
<sequence>MNNTVMQKESSKVTVGGIIFYMEAAGIDLLTRYMAYPEVMAEKSAHENHLAEAFLRMLEKNREIITSRDLIKILNNCRKRLQHIHRKREIACDLGVI</sequence>
<keyword evidence="2" id="KW-1185">Reference proteome</keyword>
<gene>
    <name evidence="1" type="ORF">QQ020_12445</name>
</gene>
<dbReference type="Proteomes" id="UP001172083">
    <property type="component" value="Unassembled WGS sequence"/>
</dbReference>
<comment type="caution">
    <text evidence="1">The sequence shown here is derived from an EMBL/GenBank/DDBJ whole genome shotgun (WGS) entry which is preliminary data.</text>
</comment>
<dbReference type="EMBL" id="JAUJEB010000001">
    <property type="protein sequence ID" value="MDN5212866.1"/>
    <property type="molecule type" value="Genomic_DNA"/>
</dbReference>
<name>A0ABT8L6L6_9BACT</name>
<accession>A0ABT8L6L6</accession>